<dbReference type="RefSeq" id="WP_187257688.1">
    <property type="nucleotide sequence ID" value="NZ_JBHULF010000006.1"/>
</dbReference>
<keyword evidence="1" id="KW-0732">Signal</keyword>
<evidence type="ECO:0000256" key="1">
    <source>
        <dbReference type="SAM" id="SignalP"/>
    </source>
</evidence>
<accession>A0ABR7MC33</accession>
<reference evidence="2 3" key="1">
    <citation type="submission" date="2016-07" db="EMBL/GenBank/DDBJ databases">
        <title>Genome analysis of Flavihumibacter stibioxidans YS-17.</title>
        <authorList>
            <person name="Shi K."/>
            <person name="Han Y."/>
            <person name="Wang G."/>
        </authorList>
    </citation>
    <scope>NUCLEOTIDE SEQUENCE [LARGE SCALE GENOMIC DNA]</scope>
    <source>
        <strain evidence="2 3">YS-17</strain>
    </source>
</reference>
<evidence type="ECO:0000313" key="2">
    <source>
        <dbReference type="EMBL" id="MBC6492389.1"/>
    </source>
</evidence>
<feature type="chain" id="PRO_5045714837" description="Secretion system C-terminal sorting domain-containing protein" evidence="1">
    <location>
        <begin position="21"/>
        <end position="659"/>
    </location>
</feature>
<dbReference type="Proteomes" id="UP000765802">
    <property type="component" value="Unassembled WGS sequence"/>
</dbReference>
<dbReference type="InterPro" id="IPR026444">
    <property type="entry name" value="Secre_tail"/>
</dbReference>
<proteinExistence type="predicted"/>
<keyword evidence="3" id="KW-1185">Reference proteome</keyword>
<dbReference type="InterPro" id="IPR013783">
    <property type="entry name" value="Ig-like_fold"/>
</dbReference>
<dbReference type="Gene3D" id="2.60.40.10">
    <property type="entry name" value="Immunoglobulins"/>
    <property type="match status" value="1"/>
</dbReference>
<evidence type="ECO:0000313" key="3">
    <source>
        <dbReference type="Proteomes" id="UP000765802"/>
    </source>
</evidence>
<evidence type="ECO:0008006" key="4">
    <source>
        <dbReference type="Google" id="ProtNLM"/>
    </source>
</evidence>
<name>A0ABR7MC33_9BACT</name>
<dbReference type="NCBIfam" id="TIGR04183">
    <property type="entry name" value="Por_Secre_tail"/>
    <property type="match status" value="1"/>
</dbReference>
<comment type="caution">
    <text evidence="2">The sequence shown here is derived from an EMBL/GenBank/DDBJ whole genome shotgun (WGS) entry which is preliminary data.</text>
</comment>
<sequence length="659" mass="73144">MKKLIITMIVMLFGIYHIQAQTVTPTVKAKFGVEGEVNSGYRNNIIQNVQDSHDWFARYNDRAYRWVIDTSGAAFITTRYNTDLNFRKIPFFRTMQYDPFQIVDGRTLIDAVFIRDYHGADSTVYAMSNKNGDSPADWIGAIEASVPQKNDILDIFVHVRRNGANTYHTVSDSLFFFGGIAIDATSGSRYFDFELYQTDIFYDRATTKFSGFGPDAGHTSWKFDPVTGVVTTPGDVIFSAEFGGSGLQDLVAKVWVHKDALLINSPNFNWTGEFDGAAAGATYGYAGIMPKNGNYFYTGIQNAAASWAGPFKLVRKDNTVQTDFDANQFLEFSVNMGTLGLDPINLLGGSQCDMPFRRILVKTRASSSFTAELKDFVGPFDFFEFKAADAFADIPMICGDEMISTISVLNPLPTSTYTWVTPDGNIVGDTFGYTIRVDTPGTYIVRQQLLAGCGEYAADTVVILESPDCGILPINRIDLKAALKGQLAKLEFNVSANENVSYYVIERSTDGTNFSAVKTLNSNSQEGFVNYLADDNLNSVNGNTVYYRIRVVRVDGSIRYSSIVQVERGLNRSAGFTILPNPVKDRMQLQVLSGKNDFAYVKIFSVNGALMLMQKVSVVPGNNLISFDDFRGWSSGTYVVQVHLSDEVFTEKMILTHKK</sequence>
<gene>
    <name evidence="2" type="ORF">BC349_15110</name>
</gene>
<dbReference type="EMBL" id="MBUA01000027">
    <property type="protein sequence ID" value="MBC6492389.1"/>
    <property type="molecule type" value="Genomic_DNA"/>
</dbReference>
<organism evidence="2 3">
    <name type="scientific">Flavihumibacter stibioxidans</name>
    <dbReference type="NCBI Taxonomy" id="1834163"/>
    <lineage>
        <taxon>Bacteria</taxon>
        <taxon>Pseudomonadati</taxon>
        <taxon>Bacteroidota</taxon>
        <taxon>Chitinophagia</taxon>
        <taxon>Chitinophagales</taxon>
        <taxon>Chitinophagaceae</taxon>
        <taxon>Flavihumibacter</taxon>
    </lineage>
</organism>
<feature type="signal peptide" evidence="1">
    <location>
        <begin position="1"/>
        <end position="20"/>
    </location>
</feature>
<protein>
    <recommendedName>
        <fullName evidence="4">Secretion system C-terminal sorting domain-containing protein</fullName>
    </recommendedName>
</protein>